<proteinExistence type="predicted"/>
<dbReference type="EMBL" id="AKWM02000062">
    <property type="protein sequence ID" value="EKR98989.1"/>
    <property type="molecule type" value="Genomic_DNA"/>
</dbReference>
<protein>
    <submittedName>
        <fullName evidence="1">Uncharacterized protein</fullName>
    </submittedName>
</protein>
<evidence type="ECO:0000313" key="1">
    <source>
        <dbReference type="EMBL" id="EKR98989.1"/>
    </source>
</evidence>
<reference evidence="1 2" key="1">
    <citation type="journal article" date="2014" name="Int. J. Syst. Evol. Microbiol.">
        <title>Leptospira mayottensis sp. nov., a pathogenic species of the genus Leptospira isolated from humans.</title>
        <authorList>
            <person name="Bourhy P."/>
            <person name="Collet L."/>
            <person name="Brisse S."/>
            <person name="Picardeau M."/>
        </authorList>
    </citation>
    <scope>NUCLEOTIDE SEQUENCE [LARGE SCALE GENOMIC DNA]</scope>
    <source>
        <strain evidence="1 2">200901122</strain>
    </source>
</reference>
<gene>
    <name evidence="1" type="ORF">LEP1GSC125_2799</name>
</gene>
<name>A0AA87ML45_9LEPT</name>
<dbReference type="AlphaFoldDB" id="A0AA87ML45"/>
<sequence length="42" mass="5228">MTFLFLRTRSRVLFKARIQPSVSRKWWSLNPTIFPEYKIKER</sequence>
<organism evidence="1 2">
    <name type="scientific">Leptospira mayottensis 200901122</name>
    <dbReference type="NCBI Taxonomy" id="1193010"/>
    <lineage>
        <taxon>Bacteria</taxon>
        <taxon>Pseudomonadati</taxon>
        <taxon>Spirochaetota</taxon>
        <taxon>Spirochaetia</taxon>
        <taxon>Leptospirales</taxon>
        <taxon>Leptospiraceae</taxon>
        <taxon>Leptospira</taxon>
    </lineage>
</organism>
<dbReference type="Proteomes" id="UP000001343">
    <property type="component" value="Unassembled WGS sequence"/>
</dbReference>
<comment type="caution">
    <text evidence="1">The sequence shown here is derived from an EMBL/GenBank/DDBJ whole genome shotgun (WGS) entry which is preliminary data.</text>
</comment>
<evidence type="ECO:0000313" key="2">
    <source>
        <dbReference type="Proteomes" id="UP000001343"/>
    </source>
</evidence>
<accession>A0AA87ML45</accession>